<proteinExistence type="predicted"/>
<dbReference type="OrthoDB" id="9807812at2"/>
<accession>A0A1H6JDM0</accession>
<dbReference type="InterPro" id="IPR001763">
    <property type="entry name" value="Rhodanese-like_dom"/>
</dbReference>
<evidence type="ECO:0000313" key="3">
    <source>
        <dbReference type="Proteomes" id="UP000182983"/>
    </source>
</evidence>
<organism evidence="2 3">
    <name type="scientific">Magnetospirillum fulvum</name>
    <name type="common">Rhodospirillum fulvum</name>
    <dbReference type="NCBI Taxonomy" id="1082"/>
    <lineage>
        <taxon>Bacteria</taxon>
        <taxon>Pseudomonadati</taxon>
        <taxon>Pseudomonadota</taxon>
        <taxon>Alphaproteobacteria</taxon>
        <taxon>Rhodospirillales</taxon>
        <taxon>Rhodospirillaceae</taxon>
        <taxon>Magnetospirillum</taxon>
    </lineage>
</organism>
<feature type="domain" description="Rhodanese" evidence="1">
    <location>
        <begin position="23"/>
        <end position="107"/>
    </location>
</feature>
<dbReference type="AlphaFoldDB" id="A0A1H6JDM0"/>
<dbReference type="RefSeq" id="WP_074770241.1">
    <property type="nucleotide sequence ID" value="NZ_FNWO01000016.1"/>
</dbReference>
<dbReference type="Pfam" id="PF00581">
    <property type="entry name" value="Rhodanese"/>
    <property type="match status" value="1"/>
</dbReference>
<protein>
    <submittedName>
        <fullName evidence="2">Rhodanese-related sulfurtransferase</fullName>
    </submittedName>
</protein>
<dbReference type="InterPro" id="IPR036873">
    <property type="entry name" value="Rhodanese-like_dom_sf"/>
</dbReference>
<evidence type="ECO:0000313" key="2">
    <source>
        <dbReference type="EMBL" id="SEH59944.1"/>
    </source>
</evidence>
<dbReference type="Gene3D" id="3.40.250.10">
    <property type="entry name" value="Rhodanese-like domain"/>
    <property type="match status" value="1"/>
</dbReference>
<gene>
    <name evidence="2" type="ORF">SAMN04244559_03106</name>
</gene>
<dbReference type="SMART" id="SM00450">
    <property type="entry name" value="RHOD"/>
    <property type="match status" value="1"/>
</dbReference>
<dbReference type="PANTHER" id="PTHR44086:SF10">
    <property type="entry name" value="THIOSULFATE SULFURTRANSFERASE_RHODANESE-LIKE DOMAIN-CONTAINING PROTEIN 3"/>
    <property type="match status" value="1"/>
</dbReference>
<keyword evidence="2" id="KW-0808">Transferase</keyword>
<evidence type="ECO:0000259" key="1">
    <source>
        <dbReference type="PROSITE" id="PS50206"/>
    </source>
</evidence>
<sequence>MSETGLVDLSPIDAKSWLDQGIAILIDVREPYEYGFERIPGALLSPLATFDPAALPCGGPQKIVLQCGTSKRSGIAGQRMIDAGCAVVYHIKGGLAAWKEAGLPLLGINPTTGAIEAKTP</sequence>
<dbReference type="PANTHER" id="PTHR44086">
    <property type="entry name" value="THIOSULFATE SULFURTRANSFERASE RDL2, MITOCHONDRIAL-RELATED"/>
    <property type="match status" value="1"/>
</dbReference>
<reference evidence="3" key="1">
    <citation type="submission" date="2016-10" db="EMBL/GenBank/DDBJ databases">
        <authorList>
            <person name="Varghese N."/>
            <person name="Submissions S."/>
        </authorList>
    </citation>
    <scope>NUCLEOTIDE SEQUENCE [LARGE SCALE GENOMIC DNA]</scope>
    <source>
        <strain evidence="3">DSM 13234</strain>
    </source>
</reference>
<name>A0A1H6JDM0_MAGFU</name>
<dbReference type="EMBL" id="FNWO01000016">
    <property type="protein sequence ID" value="SEH59944.1"/>
    <property type="molecule type" value="Genomic_DNA"/>
</dbReference>
<dbReference type="PROSITE" id="PS50206">
    <property type="entry name" value="RHODANESE_3"/>
    <property type="match status" value="1"/>
</dbReference>
<dbReference type="Proteomes" id="UP000182983">
    <property type="component" value="Unassembled WGS sequence"/>
</dbReference>
<keyword evidence="3" id="KW-1185">Reference proteome</keyword>
<dbReference type="GO" id="GO:0004792">
    <property type="term" value="F:thiosulfate-cyanide sulfurtransferase activity"/>
    <property type="evidence" value="ECO:0007669"/>
    <property type="project" value="TreeGrafter"/>
</dbReference>
<dbReference type="SUPFAM" id="SSF52821">
    <property type="entry name" value="Rhodanese/Cell cycle control phosphatase"/>
    <property type="match status" value="1"/>
</dbReference>